<dbReference type="InterPro" id="IPR036691">
    <property type="entry name" value="Endo/exonu/phosph_ase_sf"/>
</dbReference>
<dbReference type="AlphaFoldDB" id="A0A0B1P8A3"/>
<dbReference type="EMBL" id="JNVN01001591">
    <property type="protein sequence ID" value="KHJ33171.1"/>
    <property type="molecule type" value="Genomic_DNA"/>
</dbReference>
<comment type="caution">
    <text evidence="1">The sequence shown here is derived from an EMBL/GenBank/DDBJ whole genome shotgun (WGS) entry which is preliminary data.</text>
</comment>
<accession>A0A0B1P8A3</accession>
<protein>
    <submittedName>
        <fullName evidence="1">Uncharacterized protein</fullName>
    </submittedName>
</protein>
<dbReference type="Gene3D" id="3.60.10.10">
    <property type="entry name" value="Endonuclease/exonuclease/phosphatase"/>
    <property type="match status" value="1"/>
</dbReference>
<name>A0A0B1P8A3_UNCNE</name>
<proteinExistence type="predicted"/>
<evidence type="ECO:0000313" key="2">
    <source>
        <dbReference type="Proteomes" id="UP000030854"/>
    </source>
</evidence>
<organism evidence="1 2">
    <name type="scientific">Uncinula necator</name>
    <name type="common">Grape powdery mildew</name>
    <dbReference type="NCBI Taxonomy" id="52586"/>
    <lineage>
        <taxon>Eukaryota</taxon>
        <taxon>Fungi</taxon>
        <taxon>Dikarya</taxon>
        <taxon>Ascomycota</taxon>
        <taxon>Pezizomycotina</taxon>
        <taxon>Leotiomycetes</taxon>
        <taxon>Erysiphales</taxon>
        <taxon>Erysiphaceae</taxon>
        <taxon>Erysiphe</taxon>
    </lineage>
</organism>
<dbReference type="HOGENOM" id="CLU_128909_0_0_1"/>
<sequence>MKWLDAKYFSLISEVDVPTHNRGNVLDLCFATHSLLAKGVSSYVQHDLDTTSDHIPLLITIPLETRRSHVEPKLRFSTINEKKFQFLLLLNISRMEPLQNKSPSNIDKRAEELVNILQSSFAGSAKKSLAEVLENLGGI</sequence>
<reference evidence="1 2" key="1">
    <citation type="journal article" date="2014" name="BMC Genomics">
        <title>Adaptive genomic structural variation in the grape powdery mildew pathogen, Erysiphe necator.</title>
        <authorList>
            <person name="Jones L."/>
            <person name="Riaz S."/>
            <person name="Morales-Cruz A."/>
            <person name="Amrine K.C."/>
            <person name="McGuire B."/>
            <person name="Gubler W.D."/>
            <person name="Walker M.A."/>
            <person name="Cantu D."/>
        </authorList>
    </citation>
    <scope>NUCLEOTIDE SEQUENCE [LARGE SCALE GENOMIC DNA]</scope>
    <source>
        <strain evidence="2">c</strain>
    </source>
</reference>
<dbReference type="OMA" id="VEPFINW"/>
<gene>
    <name evidence="1" type="ORF">EV44_g4052</name>
</gene>
<dbReference type="SUPFAM" id="SSF56219">
    <property type="entry name" value="DNase I-like"/>
    <property type="match status" value="1"/>
</dbReference>
<keyword evidence="2" id="KW-1185">Reference proteome</keyword>
<dbReference type="Proteomes" id="UP000030854">
    <property type="component" value="Unassembled WGS sequence"/>
</dbReference>
<evidence type="ECO:0000313" key="1">
    <source>
        <dbReference type="EMBL" id="KHJ33171.1"/>
    </source>
</evidence>